<evidence type="ECO:0000313" key="2">
    <source>
        <dbReference type="EMBL" id="GAA4434981.1"/>
    </source>
</evidence>
<protein>
    <recommendedName>
        <fullName evidence="4">Dialkylrecorsinol condensing enzyme</fullName>
    </recommendedName>
</protein>
<evidence type="ECO:0008006" key="4">
    <source>
        <dbReference type="Google" id="ProtNLM"/>
    </source>
</evidence>
<keyword evidence="1" id="KW-0472">Membrane</keyword>
<dbReference type="Proteomes" id="UP001501508">
    <property type="component" value="Unassembled WGS sequence"/>
</dbReference>
<dbReference type="Gene3D" id="3.40.50.360">
    <property type="match status" value="1"/>
</dbReference>
<proteinExistence type="predicted"/>
<dbReference type="InterPro" id="IPR029039">
    <property type="entry name" value="Flavoprotein-like_sf"/>
</dbReference>
<keyword evidence="1" id="KW-0812">Transmembrane</keyword>
<sequence>MALRVLVASYSQTGQTGEIVRRFLKPFGRYELDWVRIEAAEPFPFPWPSADFFDAMPETVLEIPVPLQPVAYRYEKYDLVVIGYQPWFLSPSLPVSALLRDPGFRSRMVGTPVITLSGGRNMWLNAQESVKRHIRDAGGRLVANIPLVDRNLNHVSVITIIHWLIGGKKDRMWGIFPLPGVSDEDINFVSRYGEVAVDALENGSLDQLQNRVLAFGKISVPTDILFIEERAKRLFHIWANLIRKKGTTPGKRRRLVSLFKYYLLIALFLVAPLLLGVYYLTVWPFTRKQLLRKKQYFCGVEV</sequence>
<reference evidence="3" key="1">
    <citation type="journal article" date="2019" name="Int. J. Syst. Evol. Microbiol.">
        <title>The Global Catalogue of Microorganisms (GCM) 10K type strain sequencing project: providing services to taxonomists for standard genome sequencing and annotation.</title>
        <authorList>
            <consortium name="The Broad Institute Genomics Platform"/>
            <consortium name="The Broad Institute Genome Sequencing Center for Infectious Disease"/>
            <person name="Wu L."/>
            <person name="Ma J."/>
        </authorList>
    </citation>
    <scope>NUCLEOTIDE SEQUENCE [LARGE SCALE GENOMIC DNA]</scope>
    <source>
        <strain evidence="3">JCM 31920</strain>
    </source>
</reference>
<comment type="caution">
    <text evidence="2">The sequence shown here is derived from an EMBL/GenBank/DDBJ whole genome shotgun (WGS) entry which is preliminary data.</text>
</comment>
<evidence type="ECO:0000256" key="1">
    <source>
        <dbReference type="SAM" id="Phobius"/>
    </source>
</evidence>
<organism evidence="2 3">
    <name type="scientific">Ravibacter arvi</name>
    <dbReference type="NCBI Taxonomy" id="2051041"/>
    <lineage>
        <taxon>Bacteria</taxon>
        <taxon>Pseudomonadati</taxon>
        <taxon>Bacteroidota</taxon>
        <taxon>Cytophagia</taxon>
        <taxon>Cytophagales</taxon>
        <taxon>Spirosomataceae</taxon>
        <taxon>Ravibacter</taxon>
    </lineage>
</organism>
<dbReference type="EMBL" id="BAABEY010000011">
    <property type="protein sequence ID" value="GAA4434981.1"/>
    <property type="molecule type" value="Genomic_DNA"/>
</dbReference>
<name>A0ABP8LRL9_9BACT</name>
<feature type="transmembrane region" description="Helical" evidence="1">
    <location>
        <begin position="261"/>
        <end position="281"/>
    </location>
</feature>
<evidence type="ECO:0000313" key="3">
    <source>
        <dbReference type="Proteomes" id="UP001501508"/>
    </source>
</evidence>
<gene>
    <name evidence="2" type="ORF">GCM10023091_10690</name>
</gene>
<accession>A0ABP8LRL9</accession>
<keyword evidence="3" id="KW-1185">Reference proteome</keyword>
<dbReference type="SUPFAM" id="SSF52218">
    <property type="entry name" value="Flavoproteins"/>
    <property type="match status" value="1"/>
</dbReference>
<keyword evidence="1" id="KW-1133">Transmembrane helix</keyword>